<dbReference type="Proteomes" id="UP000186096">
    <property type="component" value="Unassembled WGS sequence"/>
</dbReference>
<dbReference type="OrthoDB" id="8479221at2"/>
<feature type="compositionally biased region" description="Pro residues" evidence="1">
    <location>
        <begin position="244"/>
        <end position="253"/>
    </location>
</feature>
<evidence type="ECO:0000313" key="3">
    <source>
        <dbReference type="Proteomes" id="UP000186096"/>
    </source>
</evidence>
<dbReference type="RefSeq" id="WP_076438930.1">
    <property type="nucleotide sequence ID" value="NZ_FTNI01000021.1"/>
</dbReference>
<accession>A0A1N7FAI0</accession>
<dbReference type="EMBL" id="FTNI01000021">
    <property type="protein sequence ID" value="SIR97347.1"/>
    <property type="molecule type" value="Genomic_DNA"/>
</dbReference>
<organism evidence="2 3">
    <name type="scientific">Microbispora rosea</name>
    <dbReference type="NCBI Taxonomy" id="58117"/>
    <lineage>
        <taxon>Bacteria</taxon>
        <taxon>Bacillati</taxon>
        <taxon>Actinomycetota</taxon>
        <taxon>Actinomycetes</taxon>
        <taxon>Streptosporangiales</taxon>
        <taxon>Streptosporangiaceae</taxon>
        <taxon>Microbispora</taxon>
    </lineage>
</organism>
<keyword evidence="3" id="KW-1185">Reference proteome</keyword>
<dbReference type="STRING" id="58117.SAMN05421833_12180"/>
<gene>
    <name evidence="2" type="ORF">SAMN05421833_12180</name>
</gene>
<sequence length="253" mass="27404">MTADHDIDLVPLLGRAWETVDHRDALAEIVRLGWTPCGVGDWAVGLRSPRGLLAARICPFDPAYPAFLELCRRCPGNPYLPRVSLTEALDGGGSLTVLEFLAPAEEAEAAAVARRWREGTGDEAFDAVRTTAHAVDEEWRARMPWWDGIDLNSGNVRRAVDGRIVLVDVFCMDGASLYRQVLDDSAVVRERLSAAATRHLLDIPFIARESSPAEIEALRAAWRAGDHPVSGIRGGRPGSGRCASPPPSASPAH</sequence>
<evidence type="ECO:0000256" key="1">
    <source>
        <dbReference type="SAM" id="MobiDB-lite"/>
    </source>
</evidence>
<evidence type="ECO:0000313" key="2">
    <source>
        <dbReference type="EMBL" id="SIR97347.1"/>
    </source>
</evidence>
<dbReference type="AlphaFoldDB" id="A0A1N7FAI0"/>
<name>A0A1N7FAI0_9ACTN</name>
<proteinExistence type="predicted"/>
<protein>
    <submittedName>
        <fullName evidence="2">Uncharacterized protein</fullName>
    </submittedName>
</protein>
<feature type="region of interest" description="Disordered" evidence="1">
    <location>
        <begin position="229"/>
        <end position="253"/>
    </location>
</feature>
<reference evidence="3" key="1">
    <citation type="submission" date="2017-01" db="EMBL/GenBank/DDBJ databases">
        <authorList>
            <person name="Varghese N."/>
            <person name="Submissions S."/>
        </authorList>
    </citation>
    <scope>NUCLEOTIDE SEQUENCE [LARGE SCALE GENOMIC DNA]</scope>
    <source>
        <strain evidence="3">ATCC 12950</strain>
    </source>
</reference>